<dbReference type="RefSeq" id="WP_090165216.1">
    <property type="nucleotide sequence ID" value="NZ_FOFB01000002.1"/>
</dbReference>
<organism evidence="1 2">
    <name type="scientific">Neolewinella agarilytica</name>
    <dbReference type="NCBI Taxonomy" id="478744"/>
    <lineage>
        <taxon>Bacteria</taxon>
        <taxon>Pseudomonadati</taxon>
        <taxon>Bacteroidota</taxon>
        <taxon>Saprospiria</taxon>
        <taxon>Saprospirales</taxon>
        <taxon>Lewinellaceae</taxon>
        <taxon>Neolewinella</taxon>
    </lineage>
</organism>
<dbReference type="InParanoid" id="A0A1H9A9A8"/>
<dbReference type="InterPro" id="IPR047765">
    <property type="entry name" value="GHMP_GYDIA-like"/>
</dbReference>
<dbReference type="GO" id="GO:0016301">
    <property type="term" value="F:kinase activity"/>
    <property type="evidence" value="ECO:0007669"/>
    <property type="project" value="UniProtKB-KW"/>
</dbReference>
<reference evidence="2" key="1">
    <citation type="submission" date="2016-10" db="EMBL/GenBank/DDBJ databases">
        <authorList>
            <person name="Varghese N."/>
            <person name="Submissions S."/>
        </authorList>
    </citation>
    <scope>NUCLEOTIDE SEQUENCE [LARGE SCALE GENOMIC DNA]</scope>
    <source>
        <strain evidence="2">DSM 24740</strain>
    </source>
</reference>
<dbReference type="EMBL" id="FOFB01000002">
    <property type="protein sequence ID" value="SEP73346.1"/>
    <property type="molecule type" value="Genomic_DNA"/>
</dbReference>
<dbReference type="Gene3D" id="3.30.230.10">
    <property type="match status" value="1"/>
</dbReference>
<evidence type="ECO:0000313" key="2">
    <source>
        <dbReference type="Proteomes" id="UP000199021"/>
    </source>
</evidence>
<name>A0A1H9A9A8_9BACT</name>
<keyword evidence="1" id="KW-0808">Transferase</keyword>
<dbReference type="OrthoDB" id="5288719at2"/>
<sequence length="311" mass="35138">MLENLREWRANGKLLLTGEYFVLDGVPALAVPTKMGQRFEFHHRRGGMCLVWQAYDHQDQLWFETELMSPERGGGPSATDDSFTARLWEILGAADQLNPGVLQRATFTKGVSTYLEFDRQWGLGSSSTLIAAVAHWLEVNPYELLERTFGGSGYDLACAIAEGPILYERNGSTPKVTALDWHPEWVKQTHFVYRNQKQNSREGIRAYRAAAVSERDKKAIGEITTALLDPTLDLRAAAQLLRQHETLVAETLDMKSVQDELFPDFPGQLKSLGAWGGDFIWALSEESPEKVKAYFNERGYETVIDYEEMVL</sequence>
<dbReference type="Proteomes" id="UP000199021">
    <property type="component" value="Unassembled WGS sequence"/>
</dbReference>
<accession>A0A1H9A9A8</accession>
<keyword evidence="2" id="KW-1185">Reference proteome</keyword>
<proteinExistence type="predicted"/>
<dbReference type="SUPFAM" id="SSF54211">
    <property type="entry name" value="Ribosomal protein S5 domain 2-like"/>
    <property type="match status" value="1"/>
</dbReference>
<dbReference type="STRING" id="478744.SAMN05444359_10214"/>
<gene>
    <name evidence="1" type="ORF">SAMN05444359_10214</name>
</gene>
<keyword evidence="1" id="KW-0418">Kinase</keyword>
<dbReference type="InterPro" id="IPR014721">
    <property type="entry name" value="Ribsml_uS5_D2-typ_fold_subgr"/>
</dbReference>
<evidence type="ECO:0000313" key="1">
    <source>
        <dbReference type="EMBL" id="SEP73346.1"/>
    </source>
</evidence>
<dbReference type="InterPro" id="IPR020568">
    <property type="entry name" value="Ribosomal_Su5_D2-typ_SF"/>
</dbReference>
<protein>
    <submittedName>
        <fullName evidence="1">Mevalonate kinase</fullName>
    </submittedName>
</protein>
<dbReference type="AlphaFoldDB" id="A0A1H9A9A8"/>
<dbReference type="NCBIfam" id="NF040656">
    <property type="entry name" value="GHMP_GYDIA"/>
    <property type="match status" value="1"/>
</dbReference>